<evidence type="ECO:0000313" key="2">
    <source>
        <dbReference type="Proteomes" id="UP000592216"/>
    </source>
</evidence>
<proteinExistence type="predicted"/>
<dbReference type="AlphaFoldDB" id="A0A850Q8D1"/>
<comment type="caution">
    <text evidence="1">The sequence shown here is derived from an EMBL/GenBank/DDBJ whole genome shotgun (WGS) entry which is preliminary data.</text>
</comment>
<reference evidence="1 2" key="1">
    <citation type="submission" date="2020-04" db="EMBL/GenBank/DDBJ databases">
        <title>Donghicola sp., a member of the Rhodobacteraceae family isolated from mangrove forest in Thailand.</title>
        <authorList>
            <person name="Charoenyingcharoen P."/>
            <person name="Yukphan P."/>
        </authorList>
    </citation>
    <scope>NUCLEOTIDE SEQUENCE [LARGE SCALE GENOMIC DNA]</scope>
    <source>
        <strain evidence="1 2">B5-SW-15</strain>
    </source>
</reference>
<sequence length="155" mass="17322">MAVSPPREALVSRLEQELTAFAKVRDLSEADYAEATDLADWTIVHKPNVIIQMCGMVTAEGVARPSLTMTGRVLHVDIVQRIVVTSCGLYRLGQRQDRDCGAAPLSVQQELLHLQGILTEYREDLLTVRRYLSEMMSVTDISGDTTMQPLRRALH</sequence>
<evidence type="ECO:0000313" key="1">
    <source>
        <dbReference type="EMBL" id="NVO25203.1"/>
    </source>
</evidence>
<name>A0A850Q8D1_9RHOB</name>
<protein>
    <submittedName>
        <fullName evidence="1">Uncharacterized protein</fullName>
    </submittedName>
</protein>
<gene>
    <name evidence="1" type="ORF">HJ536_17740</name>
</gene>
<organism evidence="1 2">
    <name type="scientific">Donghicola mangrovi</name>
    <dbReference type="NCBI Taxonomy" id="2729614"/>
    <lineage>
        <taxon>Bacteria</taxon>
        <taxon>Pseudomonadati</taxon>
        <taxon>Pseudomonadota</taxon>
        <taxon>Alphaproteobacteria</taxon>
        <taxon>Rhodobacterales</taxon>
        <taxon>Roseobacteraceae</taxon>
        <taxon>Donghicola</taxon>
    </lineage>
</organism>
<accession>A0A850Q8D1</accession>
<dbReference type="Proteomes" id="UP000592216">
    <property type="component" value="Unassembled WGS sequence"/>
</dbReference>
<dbReference type="RefSeq" id="WP_177158757.1">
    <property type="nucleotide sequence ID" value="NZ_JABCJE010000012.1"/>
</dbReference>
<dbReference type="EMBL" id="JABCJE010000012">
    <property type="protein sequence ID" value="NVO25203.1"/>
    <property type="molecule type" value="Genomic_DNA"/>
</dbReference>